<evidence type="ECO:0000313" key="1">
    <source>
        <dbReference type="EMBL" id="EKE87756.1"/>
    </source>
</evidence>
<protein>
    <submittedName>
        <fullName evidence="1">Uncharacterized protein</fullName>
    </submittedName>
</protein>
<evidence type="ECO:0000313" key="2">
    <source>
        <dbReference type="Proteomes" id="UP000006759"/>
    </source>
</evidence>
<dbReference type="AlphaFoldDB" id="K2JWL3"/>
<dbReference type="EMBL" id="AMOT01000001">
    <property type="protein sequence ID" value="EKE87756.1"/>
    <property type="molecule type" value="Genomic_DNA"/>
</dbReference>
<gene>
    <name evidence="1" type="ORF">OUI_0075</name>
</gene>
<dbReference type="PATRIC" id="fig|1145113.3.peg.74"/>
<sequence>MWGENLEHVRVFGSKRVAILKNAVLSLLSYRVKILFKLALSMSD</sequence>
<reference evidence="1 2" key="1">
    <citation type="submission" date="2012-08" db="EMBL/GenBank/DDBJ databases">
        <title>Comparative Sequence Analysis of H. pylori isolates.</title>
        <authorList>
            <person name="Blanchard T.G."/>
            <person name="Czinn S.J."/>
            <person name="McCracken C.M."/>
            <person name="Abolude K.A."/>
            <person name="Shefchek K.S."/>
            <person name="Maroo A.M."/>
            <person name="Santana-Cruz I.S."/>
            <person name="Tallon L.J."/>
            <person name="Ficke F.W.F."/>
        </authorList>
    </citation>
    <scope>NUCLEOTIDE SEQUENCE [LARGE SCALE GENOMIC DNA]</scope>
    <source>
        <strain evidence="1 2">R036d</strain>
    </source>
</reference>
<organism evidence="1 2">
    <name type="scientific">Helicobacter pylori R036d</name>
    <dbReference type="NCBI Taxonomy" id="1145113"/>
    <lineage>
        <taxon>Bacteria</taxon>
        <taxon>Pseudomonadati</taxon>
        <taxon>Campylobacterota</taxon>
        <taxon>Epsilonproteobacteria</taxon>
        <taxon>Campylobacterales</taxon>
        <taxon>Helicobacteraceae</taxon>
        <taxon>Helicobacter</taxon>
    </lineage>
</organism>
<proteinExistence type="predicted"/>
<comment type="caution">
    <text evidence="1">The sequence shown here is derived from an EMBL/GenBank/DDBJ whole genome shotgun (WGS) entry which is preliminary data.</text>
</comment>
<dbReference type="Proteomes" id="UP000006759">
    <property type="component" value="Unassembled WGS sequence"/>
</dbReference>
<accession>K2JWL3</accession>
<name>K2JWL3_HELPX</name>